<keyword evidence="1" id="KW-0732">Signal</keyword>
<evidence type="ECO:0000313" key="3">
    <source>
        <dbReference type="Proteomes" id="UP001284654"/>
    </source>
</evidence>
<feature type="signal peptide" evidence="1">
    <location>
        <begin position="1"/>
        <end position="20"/>
    </location>
</feature>
<evidence type="ECO:0008006" key="4">
    <source>
        <dbReference type="Google" id="ProtNLM"/>
    </source>
</evidence>
<protein>
    <recommendedName>
        <fullName evidence="4">Lipoprotein</fullName>
    </recommendedName>
</protein>
<comment type="caution">
    <text evidence="2">The sequence shown here is derived from an EMBL/GenBank/DDBJ whole genome shotgun (WGS) entry which is preliminary data.</text>
</comment>
<accession>A0AAW8Z4P5</accession>
<dbReference type="EMBL" id="JAWJYY010000001">
    <property type="protein sequence ID" value="MDV4315872.1"/>
    <property type="molecule type" value="Genomic_DNA"/>
</dbReference>
<sequence length="84" mass="9398">MNNKMIGALTLLLLCLALTGCDRMPAECEEAWDKMDSLSTKMGLSEEQRQFQKKQFEAGIKEISTEDAKRLCSQQTQTLGIIGQ</sequence>
<dbReference type="RefSeq" id="WP_317306055.1">
    <property type="nucleotide sequence ID" value="NZ_JAWJYY010000001.1"/>
</dbReference>
<organism evidence="2 3">
    <name type="scientific">Acinetobacter indicus</name>
    <dbReference type="NCBI Taxonomy" id="756892"/>
    <lineage>
        <taxon>Bacteria</taxon>
        <taxon>Pseudomonadati</taxon>
        <taxon>Pseudomonadota</taxon>
        <taxon>Gammaproteobacteria</taxon>
        <taxon>Moraxellales</taxon>
        <taxon>Moraxellaceae</taxon>
        <taxon>Acinetobacter</taxon>
    </lineage>
</organism>
<reference evidence="2" key="1">
    <citation type="submission" date="2023-10" db="EMBL/GenBank/DDBJ databases">
        <authorList>
            <person name="Sykes E.M.E."/>
            <person name="Khan I.U.H."/>
            <person name="Kumar A."/>
        </authorList>
    </citation>
    <scope>NUCLEOTIDE SEQUENCE</scope>
    <source>
        <strain evidence="2">IK5</strain>
    </source>
</reference>
<evidence type="ECO:0000313" key="2">
    <source>
        <dbReference type="EMBL" id="MDV4315872.1"/>
    </source>
</evidence>
<proteinExistence type="predicted"/>
<dbReference type="PROSITE" id="PS51257">
    <property type="entry name" value="PROKAR_LIPOPROTEIN"/>
    <property type="match status" value="1"/>
</dbReference>
<dbReference type="AlphaFoldDB" id="A0AAW8Z4P5"/>
<dbReference type="Proteomes" id="UP001284654">
    <property type="component" value="Unassembled WGS sequence"/>
</dbReference>
<feature type="chain" id="PRO_5043981689" description="Lipoprotein" evidence="1">
    <location>
        <begin position="21"/>
        <end position="84"/>
    </location>
</feature>
<name>A0AAW8Z4P5_9GAMM</name>
<gene>
    <name evidence="2" type="ORF">MSG88_08880</name>
</gene>
<evidence type="ECO:0000256" key="1">
    <source>
        <dbReference type="SAM" id="SignalP"/>
    </source>
</evidence>